<accession>A0A0L8HK28</accession>
<reference evidence="1" key="1">
    <citation type="submission" date="2015-07" db="EMBL/GenBank/DDBJ databases">
        <title>MeaNS - Measles Nucleotide Surveillance Program.</title>
        <authorList>
            <person name="Tran T."/>
            <person name="Druce J."/>
        </authorList>
    </citation>
    <scope>NUCLEOTIDE SEQUENCE</scope>
    <source>
        <strain evidence="1">UCB-OBI-ISO-001</strain>
        <tissue evidence="1">Gonad</tissue>
    </source>
</reference>
<name>A0A0L8HK28_OCTBM</name>
<sequence length="51" mass="5985">MPLIQTKCSVFKNNTTKDLFSISCYKCNSFKNYGCSRDKNVPQREQDFLQD</sequence>
<dbReference type="EMBL" id="KQ417945">
    <property type="protein sequence ID" value="KOF89582.1"/>
    <property type="molecule type" value="Genomic_DNA"/>
</dbReference>
<gene>
    <name evidence="1" type="ORF">OCBIM_22012867mg</name>
</gene>
<proteinExistence type="predicted"/>
<evidence type="ECO:0000313" key="1">
    <source>
        <dbReference type="EMBL" id="KOF89582.1"/>
    </source>
</evidence>
<organism evidence="1">
    <name type="scientific">Octopus bimaculoides</name>
    <name type="common">California two-spotted octopus</name>
    <dbReference type="NCBI Taxonomy" id="37653"/>
    <lineage>
        <taxon>Eukaryota</taxon>
        <taxon>Metazoa</taxon>
        <taxon>Spiralia</taxon>
        <taxon>Lophotrochozoa</taxon>
        <taxon>Mollusca</taxon>
        <taxon>Cephalopoda</taxon>
        <taxon>Coleoidea</taxon>
        <taxon>Octopodiformes</taxon>
        <taxon>Octopoda</taxon>
        <taxon>Incirrata</taxon>
        <taxon>Octopodidae</taxon>
        <taxon>Octopus</taxon>
    </lineage>
</organism>
<dbReference type="AlphaFoldDB" id="A0A0L8HK28"/>
<protein>
    <submittedName>
        <fullName evidence="1">Uncharacterized protein</fullName>
    </submittedName>
</protein>